<dbReference type="InterPro" id="IPR029471">
    <property type="entry name" value="HNH_5"/>
</dbReference>
<reference evidence="2 3" key="1">
    <citation type="submission" date="2017-08" db="EMBL/GenBank/DDBJ databases">
        <title>Isolation and Characterization of phages of Lactobacillus pentosus and plantarum.</title>
        <authorList>
            <person name="Qi R."/>
            <person name="Yu M."/>
            <person name="Qiao X."/>
            <person name="Li Y."/>
        </authorList>
    </citation>
    <scope>NUCLEOTIDE SEQUENCE [LARGE SCALE GENOMIC DNA]</scope>
</reference>
<sequence length="204" mass="23071">MTLSSKLKQQLGQNQKHMDKYRFSYDKIRELTLSEAFLNLKPGETLETPQLGNGLYINYTNRLHINSHFDKDFVEISLTGSRMDTFTRSNQCVCCGIVGTTFIPTISYGSKNNWTAHLNLYTKGGLMLTMDHILPKSLGGKTEATNLVTCCKHCNEFKGSVKLSWKNIRNIVLATKGNYNNLPTEGFSPYLLKTVYNQVKSVNI</sequence>
<evidence type="ECO:0000313" key="2">
    <source>
        <dbReference type="EMBL" id="ATG86367.1"/>
    </source>
</evidence>
<keyword evidence="2" id="KW-0378">Hydrolase</keyword>
<dbReference type="GO" id="GO:0004519">
    <property type="term" value="F:endonuclease activity"/>
    <property type="evidence" value="ECO:0007669"/>
    <property type="project" value="UniProtKB-KW"/>
</dbReference>
<keyword evidence="3" id="KW-1185">Reference proteome</keyword>
<dbReference type="Proteomes" id="UP000229296">
    <property type="component" value="Segment"/>
</dbReference>
<dbReference type="InterPro" id="IPR003615">
    <property type="entry name" value="HNH_nuc"/>
</dbReference>
<dbReference type="Pfam" id="PF14279">
    <property type="entry name" value="HNH_5"/>
    <property type="match status" value="1"/>
</dbReference>
<proteinExistence type="predicted"/>
<evidence type="ECO:0000313" key="3">
    <source>
        <dbReference type="Proteomes" id="UP000229296"/>
    </source>
</evidence>
<accession>A0A291I9J1</accession>
<name>A0A291I9J1_9CAUD</name>
<evidence type="ECO:0000259" key="1">
    <source>
        <dbReference type="SMART" id="SM00507"/>
    </source>
</evidence>
<protein>
    <submittedName>
        <fullName evidence="2">HNH endonuclease</fullName>
    </submittedName>
</protein>
<dbReference type="CDD" id="cd00085">
    <property type="entry name" value="HNHc"/>
    <property type="match status" value="1"/>
</dbReference>
<dbReference type="Gene3D" id="1.10.30.50">
    <property type="match status" value="1"/>
</dbReference>
<gene>
    <name evidence="2" type="ORF">LpeD_83</name>
</gene>
<keyword evidence="2" id="KW-0255">Endonuclease</keyword>
<keyword evidence="2" id="KW-0540">Nuclease</keyword>
<dbReference type="SMART" id="SM00507">
    <property type="entry name" value="HNHc"/>
    <property type="match status" value="1"/>
</dbReference>
<feature type="domain" description="HNH nuclease" evidence="1">
    <location>
        <begin position="112"/>
        <end position="156"/>
    </location>
</feature>
<dbReference type="EMBL" id="MF787246">
    <property type="protein sequence ID" value="ATG86367.1"/>
    <property type="molecule type" value="Genomic_DNA"/>
</dbReference>
<organism evidence="2 3">
    <name type="scientific">Lactobacillus phage LpeD</name>
    <dbReference type="NCBI Taxonomy" id="2041210"/>
    <lineage>
        <taxon>Viruses</taxon>
        <taxon>Duplodnaviria</taxon>
        <taxon>Heunggongvirae</taxon>
        <taxon>Uroviricota</taxon>
        <taxon>Caudoviricetes</taxon>
        <taxon>Herelleviridae</taxon>
        <taxon>Elpedvirus</taxon>
        <taxon>Elpedvirus LpeD</taxon>
    </lineage>
</organism>